<dbReference type="AlphaFoldDB" id="A0A6S6TWB6"/>
<dbReference type="EMBL" id="CACVAY010000103">
    <property type="protein sequence ID" value="CAA6821040.1"/>
    <property type="molecule type" value="Genomic_DNA"/>
</dbReference>
<evidence type="ECO:0000256" key="1">
    <source>
        <dbReference type="SAM" id="Coils"/>
    </source>
</evidence>
<feature type="coiled-coil region" evidence="1">
    <location>
        <begin position="99"/>
        <end position="126"/>
    </location>
</feature>
<gene>
    <name evidence="3" type="ORF">HELGO_WM6011</name>
</gene>
<keyword evidence="1" id="KW-0175">Coiled coil</keyword>
<keyword evidence="2" id="KW-0812">Transmembrane</keyword>
<reference evidence="3" key="1">
    <citation type="submission" date="2020-01" db="EMBL/GenBank/DDBJ databases">
        <authorList>
            <person name="Meier V. D."/>
            <person name="Meier V D."/>
        </authorList>
    </citation>
    <scope>NUCLEOTIDE SEQUENCE</scope>
    <source>
        <strain evidence="3">HLG_WM_MAG_07</strain>
    </source>
</reference>
<name>A0A6S6TWB6_9GAMM</name>
<sequence length="156" mass="18172">MFDDMLLMTNWPFYVLFLLLGFIFGWVIKGNCRRKLLMMEDEWRSRYQSLEAEYADVFGNASSDDAILAENKKLSRKLKQMEKGARLSAKEGKKNLERIRLLESESEEFQDQVKDQEKLVTSLQDTILKLDESIHSTESRVQVLEGELQTIGLDTK</sequence>
<keyword evidence="2" id="KW-1133">Transmembrane helix</keyword>
<evidence type="ECO:0000313" key="3">
    <source>
        <dbReference type="EMBL" id="CAA6821040.1"/>
    </source>
</evidence>
<proteinExistence type="predicted"/>
<feature type="transmembrane region" description="Helical" evidence="2">
    <location>
        <begin position="12"/>
        <end position="28"/>
    </location>
</feature>
<keyword evidence="2" id="KW-0472">Membrane</keyword>
<accession>A0A6S6TWB6</accession>
<organism evidence="3">
    <name type="scientific">uncultured Thiotrichaceae bacterium</name>
    <dbReference type="NCBI Taxonomy" id="298394"/>
    <lineage>
        <taxon>Bacteria</taxon>
        <taxon>Pseudomonadati</taxon>
        <taxon>Pseudomonadota</taxon>
        <taxon>Gammaproteobacteria</taxon>
        <taxon>Thiotrichales</taxon>
        <taxon>Thiotrichaceae</taxon>
        <taxon>environmental samples</taxon>
    </lineage>
</organism>
<protein>
    <submittedName>
        <fullName evidence="3">Uncharacterized protein</fullName>
    </submittedName>
</protein>
<evidence type="ECO:0000256" key="2">
    <source>
        <dbReference type="SAM" id="Phobius"/>
    </source>
</evidence>